<evidence type="ECO:0000313" key="3">
    <source>
        <dbReference type="Proteomes" id="UP000184304"/>
    </source>
</evidence>
<dbReference type="VEuPathDB" id="FungiDB:ASPTUDRAFT_536101"/>
<evidence type="ECO:0000256" key="1">
    <source>
        <dbReference type="SAM" id="SignalP"/>
    </source>
</evidence>
<keyword evidence="3" id="KW-1185">Reference proteome</keyword>
<accession>A0A1L9N6K6</accession>
<keyword evidence="1" id="KW-0732">Signal</keyword>
<reference evidence="3" key="1">
    <citation type="journal article" date="2017" name="Genome Biol.">
        <title>Comparative genomics reveals high biological diversity and specific adaptations in the industrially and medically important fungal genus Aspergillus.</title>
        <authorList>
            <person name="de Vries R.P."/>
            <person name="Riley R."/>
            <person name="Wiebenga A."/>
            <person name="Aguilar-Osorio G."/>
            <person name="Amillis S."/>
            <person name="Uchima C.A."/>
            <person name="Anderluh G."/>
            <person name="Asadollahi M."/>
            <person name="Askin M."/>
            <person name="Barry K."/>
            <person name="Battaglia E."/>
            <person name="Bayram O."/>
            <person name="Benocci T."/>
            <person name="Braus-Stromeyer S.A."/>
            <person name="Caldana C."/>
            <person name="Canovas D."/>
            <person name="Cerqueira G.C."/>
            <person name="Chen F."/>
            <person name="Chen W."/>
            <person name="Choi C."/>
            <person name="Clum A."/>
            <person name="Dos Santos R.A."/>
            <person name="Damasio A.R."/>
            <person name="Diallinas G."/>
            <person name="Emri T."/>
            <person name="Fekete E."/>
            <person name="Flipphi M."/>
            <person name="Freyberg S."/>
            <person name="Gallo A."/>
            <person name="Gournas C."/>
            <person name="Habgood R."/>
            <person name="Hainaut M."/>
            <person name="Harispe M.L."/>
            <person name="Henrissat B."/>
            <person name="Hilden K.S."/>
            <person name="Hope R."/>
            <person name="Hossain A."/>
            <person name="Karabika E."/>
            <person name="Karaffa L."/>
            <person name="Karanyi Z."/>
            <person name="Krasevec N."/>
            <person name="Kuo A."/>
            <person name="Kusch H."/>
            <person name="LaButti K."/>
            <person name="Lagendijk E.L."/>
            <person name="Lapidus A."/>
            <person name="Levasseur A."/>
            <person name="Lindquist E."/>
            <person name="Lipzen A."/>
            <person name="Logrieco A.F."/>
            <person name="MacCabe A."/>
            <person name="Maekelae M.R."/>
            <person name="Malavazi I."/>
            <person name="Melin P."/>
            <person name="Meyer V."/>
            <person name="Mielnichuk N."/>
            <person name="Miskei M."/>
            <person name="Molnar A.P."/>
            <person name="Mule G."/>
            <person name="Ngan C.Y."/>
            <person name="Orejas M."/>
            <person name="Orosz E."/>
            <person name="Ouedraogo J.P."/>
            <person name="Overkamp K.M."/>
            <person name="Park H.-S."/>
            <person name="Perrone G."/>
            <person name="Piumi F."/>
            <person name="Punt P.J."/>
            <person name="Ram A.F."/>
            <person name="Ramon A."/>
            <person name="Rauscher S."/>
            <person name="Record E."/>
            <person name="Riano-Pachon D.M."/>
            <person name="Robert V."/>
            <person name="Roehrig J."/>
            <person name="Ruller R."/>
            <person name="Salamov A."/>
            <person name="Salih N.S."/>
            <person name="Samson R.A."/>
            <person name="Sandor E."/>
            <person name="Sanguinetti M."/>
            <person name="Schuetze T."/>
            <person name="Sepcic K."/>
            <person name="Shelest E."/>
            <person name="Sherlock G."/>
            <person name="Sophianopoulou V."/>
            <person name="Squina F.M."/>
            <person name="Sun H."/>
            <person name="Susca A."/>
            <person name="Todd R.B."/>
            <person name="Tsang A."/>
            <person name="Unkles S.E."/>
            <person name="van de Wiele N."/>
            <person name="van Rossen-Uffink D."/>
            <person name="Oliveira J.V."/>
            <person name="Vesth T.C."/>
            <person name="Visser J."/>
            <person name="Yu J.-H."/>
            <person name="Zhou M."/>
            <person name="Andersen M.R."/>
            <person name="Archer D.B."/>
            <person name="Baker S.E."/>
            <person name="Benoit I."/>
            <person name="Brakhage A.A."/>
            <person name="Braus G.H."/>
            <person name="Fischer R."/>
            <person name="Frisvad J.C."/>
            <person name="Goldman G.H."/>
            <person name="Houbraken J."/>
            <person name="Oakley B."/>
            <person name="Pocsi I."/>
            <person name="Scazzocchio C."/>
            <person name="Seiboth B."/>
            <person name="vanKuyk P.A."/>
            <person name="Wortman J."/>
            <person name="Dyer P.S."/>
            <person name="Grigoriev I.V."/>
        </authorList>
    </citation>
    <scope>NUCLEOTIDE SEQUENCE [LARGE SCALE GENOMIC DNA]</scope>
    <source>
        <strain evidence="3">CBS 134.48</strain>
    </source>
</reference>
<gene>
    <name evidence="2" type="ORF">ASPTUDRAFT_536101</name>
</gene>
<evidence type="ECO:0000313" key="2">
    <source>
        <dbReference type="EMBL" id="OJI84815.1"/>
    </source>
</evidence>
<name>A0A1L9N6K6_ASPTC</name>
<feature type="signal peptide" evidence="1">
    <location>
        <begin position="1"/>
        <end position="16"/>
    </location>
</feature>
<feature type="chain" id="PRO_5013199822" evidence="1">
    <location>
        <begin position="17"/>
        <end position="125"/>
    </location>
</feature>
<dbReference type="AlphaFoldDB" id="A0A1L9N6K6"/>
<dbReference type="Proteomes" id="UP000184304">
    <property type="component" value="Unassembled WGS sequence"/>
</dbReference>
<sequence length="125" mass="13378">MGYEIFFLIMTQTVAASSVGFPQSLFSDRHQGPGARGSKGRNALTWSMVLLPENVASQHGYKMSISAALISQGGADTRTVLAAGATDNVSVCSTAHQLRHFDMPATRSALLACREFHPPLSIVTR</sequence>
<dbReference type="EMBL" id="KV878198">
    <property type="protein sequence ID" value="OJI84815.1"/>
    <property type="molecule type" value="Genomic_DNA"/>
</dbReference>
<organism evidence="2 3">
    <name type="scientific">Aspergillus tubingensis (strain CBS 134.48)</name>
    <dbReference type="NCBI Taxonomy" id="767770"/>
    <lineage>
        <taxon>Eukaryota</taxon>
        <taxon>Fungi</taxon>
        <taxon>Dikarya</taxon>
        <taxon>Ascomycota</taxon>
        <taxon>Pezizomycotina</taxon>
        <taxon>Eurotiomycetes</taxon>
        <taxon>Eurotiomycetidae</taxon>
        <taxon>Eurotiales</taxon>
        <taxon>Aspergillaceae</taxon>
        <taxon>Aspergillus</taxon>
        <taxon>Aspergillus subgen. Circumdati</taxon>
    </lineage>
</organism>
<proteinExistence type="predicted"/>
<protein>
    <submittedName>
        <fullName evidence="2">Uncharacterized protein</fullName>
    </submittedName>
</protein>